<dbReference type="RefSeq" id="WP_017638785.1">
    <property type="nucleotide sequence ID" value="NZ_JAAMQP010000034.1"/>
</dbReference>
<dbReference type="InterPro" id="IPR050595">
    <property type="entry name" value="Bact_response_regulator"/>
</dbReference>
<feature type="domain" description="Response regulatory" evidence="3">
    <location>
        <begin position="8"/>
        <end position="121"/>
    </location>
</feature>
<proteinExistence type="predicted"/>
<evidence type="ECO:0000256" key="2">
    <source>
        <dbReference type="PROSITE-ProRule" id="PRU00169"/>
    </source>
</evidence>
<dbReference type="PROSITE" id="PS50110">
    <property type="entry name" value="RESPONSE_REGULATORY"/>
    <property type="match status" value="1"/>
</dbReference>
<dbReference type="InterPro" id="IPR011006">
    <property type="entry name" value="CheY-like_superfamily"/>
</dbReference>
<dbReference type="PANTHER" id="PTHR44591:SF3">
    <property type="entry name" value="RESPONSE REGULATORY DOMAIN-CONTAINING PROTEIN"/>
    <property type="match status" value="1"/>
</dbReference>
<sequence length="122" mass="13558">MLNLTAIRVVVVEDNLTLGQILDDFLKENGATLHHFASGDDALVAVLGGLRPDLLITDHLMPGQLKGAELAQMLLSRWPDMPTIITTGYEYSVSAELPAHVVFLQKPWLYEDLERAIRQALH</sequence>
<gene>
    <name evidence="4" type="ORF">A4V15_23290</name>
</gene>
<dbReference type="EMBL" id="LWCR01000041">
    <property type="protein sequence ID" value="OAN26228.1"/>
    <property type="molecule type" value="Genomic_DNA"/>
</dbReference>
<dbReference type="SUPFAM" id="SSF52172">
    <property type="entry name" value="CheY-like"/>
    <property type="match status" value="1"/>
</dbReference>
<organism evidence="4 5">
    <name type="scientific">Pseudomonas oryzihabitans</name>
    <dbReference type="NCBI Taxonomy" id="47885"/>
    <lineage>
        <taxon>Bacteria</taxon>
        <taxon>Pseudomonadati</taxon>
        <taxon>Pseudomonadota</taxon>
        <taxon>Gammaproteobacteria</taxon>
        <taxon>Pseudomonadales</taxon>
        <taxon>Pseudomonadaceae</taxon>
        <taxon>Pseudomonas</taxon>
    </lineage>
</organism>
<dbReference type="PANTHER" id="PTHR44591">
    <property type="entry name" value="STRESS RESPONSE REGULATOR PROTEIN 1"/>
    <property type="match status" value="1"/>
</dbReference>
<dbReference type="InterPro" id="IPR001789">
    <property type="entry name" value="Sig_transdc_resp-reg_receiver"/>
</dbReference>
<dbReference type="Gene3D" id="3.40.50.2300">
    <property type="match status" value="1"/>
</dbReference>
<dbReference type="SMART" id="SM00448">
    <property type="entry name" value="REC"/>
    <property type="match status" value="1"/>
</dbReference>
<name>A0A178L907_9PSED</name>
<keyword evidence="1 2" id="KW-0597">Phosphoprotein</keyword>
<dbReference type="Proteomes" id="UP000078356">
    <property type="component" value="Unassembled WGS sequence"/>
</dbReference>
<evidence type="ECO:0000313" key="4">
    <source>
        <dbReference type="EMBL" id="OAN26228.1"/>
    </source>
</evidence>
<evidence type="ECO:0000256" key="1">
    <source>
        <dbReference type="ARBA" id="ARBA00022553"/>
    </source>
</evidence>
<comment type="caution">
    <text evidence="4">The sequence shown here is derived from an EMBL/GenBank/DDBJ whole genome shotgun (WGS) entry which is preliminary data.</text>
</comment>
<dbReference type="AlphaFoldDB" id="A0A178L907"/>
<dbReference type="OrthoDB" id="6984387at2"/>
<reference evidence="4 5" key="1">
    <citation type="submission" date="2016-04" db="EMBL/GenBank/DDBJ databases">
        <title>Draft Genome Sequences of Staphylococcus capitis Strain H36, S. capitis Strain H65, S. cohnii Strain H62, S. hominis Strain H69, Mycobacterium iranicum Strain H39, Plantibacter sp. Strain H53, Pseudomonas oryzihabitans Strain H72, and Microbacterium sp. Strain H83, isolated from residential settings.</title>
        <authorList>
            <person name="Lymperopoulou D."/>
            <person name="Adams R.I."/>
            <person name="Lindow S."/>
            <person name="Coil D.A."/>
            <person name="Jospin G."/>
            <person name="Eisen J.A."/>
        </authorList>
    </citation>
    <scope>NUCLEOTIDE SEQUENCE [LARGE SCALE GENOMIC DNA]</scope>
    <source>
        <strain evidence="4 5">H72</strain>
    </source>
</reference>
<dbReference type="Pfam" id="PF00072">
    <property type="entry name" value="Response_reg"/>
    <property type="match status" value="1"/>
</dbReference>
<evidence type="ECO:0000259" key="3">
    <source>
        <dbReference type="PROSITE" id="PS50110"/>
    </source>
</evidence>
<dbReference type="GO" id="GO:0000160">
    <property type="term" value="P:phosphorelay signal transduction system"/>
    <property type="evidence" value="ECO:0007669"/>
    <property type="project" value="InterPro"/>
</dbReference>
<evidence type="ECO:0000313" key="5">
    <source>
        <dbReference type="Proteomes" id="UP000078356"/>
    </source>
</evidence>
<accession>A0A178L907</accession>
<protein>
    <submittedName>
        <fullName evidence="4">Response regulator receiver protein</fullName>
    </submittedName>
</protein>
<feature type="modified residue" description="4-aspartylphosphate" evidence="2">
    <location>
        <position position="58"/>
    </location>
</feature>